<keyword evidence="2" id="KW-0732">Signal</keyword>
<dbReference type="EMBL" id="POUD01000071">
    <property type="protein sequence ID" value="PZG17188.1"/>
    <property type="molecule type" value="Genomic_DNA"/>
</dbReference>
<evidence type="ECO:0000256" key="1">
    <source>
        <dbReference type="SAM" id="MobiDB-lite"/>
    </source>
</evidence>
<feature type="region of interest" description="Disordered" evidence="1">
    <location>
        <begin position="32"/>
        <end position="87"/>
    </location>
</feature>
<evidence type="ECO:0000313" key="3">
    <source>
        <dbReference type="EMBL" id="PZG17188.1"/>
    </source>
</evidence>
<feature type="signal peptide" evidence="2">
    <location>
        <begin position="1"/>
        <end position="33"/>
    </location>
</feature>
<name>A0A2W2EXH1_9ACTN</name>
<dbReference type="OrthoDB" id="3401652at2"/>
<proteinExistence type="predicted"/>
<feature type="chain" id="PRO_5016170330" description="Lipoprotein" evidence="2">
    <location>
        <begin position="34"/>
        <end position="210"/>
    </location>
</feature>
<evidence type="ECO:0000256" key="2">
    <source>
        <dbReference type="SAM" id="SignalP"/>
    </source>
</evidence>
<evidence type="ECO:0008006" key="5">
    <source>
        <dbReference type="Google" id="ProtNLM"/>
    </source>
</evidence>
<organism evidence="3 4">
    <name type="scientific">Nonomuraea aridisoli</name>
    <dbReference type="NCBI Taxonomy" id="2070368"/>
    <lineage>
        <taxon>Bacteria</taxon>
        <taxon>Bacillati</taxon>
        <taxon>Actinomycetota</taxon>
        <taxon>Actinomycetes</taxon>
        <taxon>Streptosporangiales</taxon>
        <taxon>Streptosporangiaceae</taxon>
        <taxon>Nonomuraea</taxon>
    </lineage>
</organism>
<dbReference type="RefSeq" id="WP_111180292.1">
    <property type="nucleotide sequence ID" value="NZ_POUD01000071.1"/>
</dbReference>
<gene>
    <name evidence="3" type="ORF">C1J01_18850</name>
</gene>
<dbReference type="Proteomes" id="UP000249304">
    <property type="component" value="Unassembled WGS sequence"/>
</dbReference>
<accession>A0A2W2EXH1</accession>
<dbReference type="AlphaFoldDB" id="A0A2W2EXH1"/>
<evidence type="ECO:0000313" key="4">
    <source>
        <dbReference type="Proteomes" id="UP000249304"/>
    </source>
</evidence>
<protein>
    <recommendedName>
        <fullName evidence="5">Lipoprotein</fullName>
    </recommendedName>
</protein>
<keyword evidence="4" id="KW-1185">Reference proteome</keyword>
<comment type="caution">
    <text evidence="3">The sequence shown here is derived from an EMBL/GenBank/DDBJ whole genome shotgun (WGS) entry which is preliminary data.</text>
</comment>
<sequence>MNNPTDHRARHAAALSIAALACGLLTACGAAEAASGPGTPAPVPPGDVSADRPAAAPVESGATRSAAAPAKTGSARSGRPQLRLDSTPAEVRKFRAAYAGCLGEHGMPSKGTWTKAAEKSARAACEHLRPLLPPELDPAKNPNYATSVRIEVKCLQDHGFDVHLVKVGGPAKLGWRYASVPGPDVDISKIQDDCRVKAFGGGRAIRPGPQ</sequence>
<reference evidence="3 4" key="1">
    <citation type="submission" date="2018-01" db="EMBL/GenBank/DDBJ databases">
        <title>Draft genome sequence of Nonomuraea sp. KC333.</title>
        <authorList>
            <person name="Sahin N."/>
            <person name="Saygin H."/>
            <person name="Ay H."/>
        </authorList>
    </citation>
    <scope>NUCLEOTIDE SEQUENCE [LARGE SCALE GENOMIC DNA]</scope>
    <source>
        <strain evidence="3 4">KC333</strain>
    </source>
</reference>